<comment type="caution">
    <text evidence="3">The sequence shown here is derived from an EMBL/GenBank/DDBJ whole genome shotgun (WGS) entry which is preliminary data.</text>
</comment>
<feature type="region of interest" description="Disordered" evidence="1">
    <location>
        <begin position="51"/>
        <end position="73"/>
    </location>
</feature>
<evidence type="ECO:0000313" key="3">
    <source>
        <dbReference type="EMBL" id="RGD71980.1"/>
    </source>
</evidence>
<dbReference type="SUPFAM" id="SSF63829">
    <property type="entry name" value="Calcium-dependent phosphotriesterase"/>
    <property type="match status" value="1"/>
</dbReference>
<dbReference type="Proteomes" id="UP000261023">
    <property type="component" value="Unassembled WGS sequence"/>
</dbReference>
<name>A0A3E3DRP7_9FIRM</name>
<dbReference type="EMBL" id="QTJW01000002">
    <property type="protein sequence ID" value="RGD71980.1"/>
    <property type="molecule type" value="Genomic_DNA"/>
</dbReference>
<sequence length="768" mass="84851">MIILKVNPEWQKGQKGMDRKKGMTARKAAAWLLILAAVTVMAAGCGPKPGGAEAGGADAPTADNGGAGDNSDVPRGRYVEQELAFPFDPSTEMMEAMMLSPEGDLLVLTYNQEMENRIYRMEVTGEWNMDEALTASIPEGSMLLKMNGTKDAAYYYLTQGEERYIGKMAWDSQKMERLADPAFEKDGIYNISDFLAADSGAVLFSLMDGKTVVWKPEDGVSLQLYQKNRNSTLNTSSTLVGDTYITAGDLGFLAYDMETGKELETIPYQTGDSDAEGSLAAGEGDDIYLCNAAGIHHMALGGTMWETIVDGSLNSLSLPGIRISKMCVGKNNDFFVWYEKDENPVLAHYVYDPDTISVPTSTLTVYGLDLSEKYLIRQGAIRFQMENPDIRVEVIDGRKQMEGMMDADIIRSLNEELLTGTGADVLVLDGLPGKSYIEKGILEDMSELLAPFTESGEIYRNLTGHFRRSDGSVYEVPVRVLFPVVYGEAGATASLSSLQAYLEYQESPGAGSISGKTVYENILRRLAFLYDQELWDDDGKLKEEELTDLLEAAMRTGEHSGARVLYPEDEDNGAGKRYNLVAENGFTTPDHLGIMAGDNQASLELPREMAEMSLSFAVMREKGYPLQSVNHTFYPEERVAINRNSRQKETAERFVTFLLSEQIQGEDVEDGFPVTRAGVERWKQRQIVMSYGTGNWDGLMIYGDYPTESERKLLLDMIPDLDNPVVPDPTVLSIMAEESEGYFSGTQDLPAAVKAIISKVTLYRAETE</sequence>
<organism evidence="3 4">
    <name type="scientific">Hungatella hathewayi</name>
    <dbReference type="NCBI Taxonomy" id="154046"/>
    <lineage>
        <taxon>Bacteria</taxon>
        <taxon>Bacillati</taxon>
        <taxon>Bacillota</taxon>
        <taxon>Clostridia</taxon>
        <taxon>Lachnospirales</taxon>
        <taxon>Lachnospiraceae</taxon>
        <taxon>Hungatella</taxon>
    </lineage>
</organism>
<evidence type="ECO:0000313" key="4">
    <source>
        <dbReference type="Proteomes" id="UP000261023"/>
    </source>
</evidence>
<dbReference type="Gene3D" id="3.40.190.10">
    <property type="entry name" value="Periplasmic binding protein-like II"/>
    <property type="match status" value="1"/>
</dbReference>
<keyword evidence="2" id="KW-0732">Signal</keyword>
<feature type="chain" id="PRO_5017593935" description="Extracellular solute-binding protein" evidence="2">
    <location>
        <begin position="43"/>
        <end position="768"/>
    </location>
</feature>
<dbReference type="SUPFAM" id="SSF53850">
    <property type="entry name" value="Periplasmic binding protein-like II"/>
    <property type="match status" value="1"/>
</dbReference>
<gene>
    <name evidence="3" type="ORF">DWX31_02760</name>
</gene>
<proteinExistence type="predicted"/>
<feature type="signal peptide" evidence="2">
    <location>
        <begin position="1"/>
        <end position="42"/>
    </location>
</feature>
<evidence type="ECO:0008006" key="5">
    <source>
        <dbReference type="Google" id="ProtNLM"/>
    </source>
</evidence>
<protein>
    <recommendedName>
        <fullName evidence="5">Extracellular solute-binding protein</fullName>
    </recommendedName>
</protein>
<accession>A0A3E3DRP7</accession>
<dbReference type="AlphaFoldDB" id="A0A3E3DRP7"/>
<reference evidence="3 4" key="1">
    <citation type="submission" date="2018-08" db="EMBL/GenBank/DDBJ databases">
        <title>A genome reference for cultivated species of the human gut microbiota.</title>
        <authorList>
            <person name="Zou Y."/>
            <person name="Xue W."/>
            <person name="Luo G."/>
        </authorList>
    </citation>
    <scope>NUCLEOTIDE SEQUENCE [LARGE SCALE GENOMIC DNA]</scope>
    <source>
        <strain evidence="3 4">AF19-13AC</strain>
    </source>
</reference>
<evidence type="ECO:0000256" key="2">
    <source>
        <dbReference type="SAM" id="SignalP"/>
    </source>
</evidence>
<evidence type="ECO:0000256" key="1">
    <source>
        <dbReference type="SAM" id="MobiDB-lite"/>
    </source>
</evidence>